<dbReference type="AlphaFoldDB" id="A0A447KK91"/>
<evidence type="ECO:0000313" key="2">
    <source>
        <dbReference type="Proteomes" id="UP000281391"/>
    </source>
</evidence>
<name>A0A447KK91_SEROD</name>
<reference evidence="1 2" key="1">
    <citation type="submission" date="2018-12" db="EMBL/GenBank/DDBJ databases">
        <authorList>
            <consortium name="Pathogen Informatics"/>
        </authorList>
    </citation>
    <scope>NUCLEOTIDE SEQUENCE [LARGE SCALE GENOMIC DNA]</scope>
    <source>
        <strain evidence="1 2">NCTC11214</strain>
    </source>
</reference>
<evidence type="ECO:0000313" key="1">
    <source>
        <dbReference type="EMBL" id="VDZ51467.1"/>
    </source>
</evidence>
<proteinExistence type="predicted"/>
<organism evidence="1 2">
    <name type="scientific">Serratia odorifera</name>
    <dbReference type="NCBI Taxonomy" id="618"/>
    <lineage>
        <taxon>Bacteria</taxon>
        <taxon>Pseudomonadati</taxon>
        <taxon>Pseudomonadota</taxon>
        <taxon>Gammaproteobacteria</taxon>
        <taxon>Enterobacterales</taxon>
        <taxon>Yersiniaceae</taxon>
        <taxon>Serratia</taxon>
    </lineage>
</organism>
<protein>
    <submittedName>
        <fullName evidence="1">Uncharacterized protein</fullName>
    </submittedName>
</protein>
<sequence length="91" mass="10746">MNDSFSFEKKSFSLRDKAFISDPYPWYSVNTDRILTHPGVRMFSWTDLLCDPKLSPIHFRANCAQRQFNTSFVIPPDVSIHMLHEVFQRHV</sequence>
<dbReference type="KEGG" id="sof:NCTC11214_00218"/>
<dbReference type="Proteomes" id="UP000281391">
    <property type="component" value="Chromosome"/>
</dbReference>
<dbReference type="EMBL" id="LR134117">
    <property type="protein sequence ID" value="VDZ51467.1"/>
    <property type="molecule type" value="Genomic_DNA"/>
</dbReference>
<accession>A0A447KK91</accession>
<gene>
    <name evidence="1" type="ORF">NCTC11214_00218</name>
</gene>